<keyword evidence="13 15" id="KW-0472">Membrane</keyword>
<dbReference type="InterPro" id="IPR003660">
    <property type="entry name" value="HAMP_dom"/>
</dbReference>
<keyword evidence="4" id="KW-1003">Cell membrane</keyword>
<evidence type="ECO:0000256" key="15">
    <source>
        <dbReference type="SAM" id="Phobius"/>
    </source>
</evidence>
<dbReference type="InterPro" id="IPR036097">
    <property type="entry name" value="HisK_dim/P_sf"/>
</dbReference>
<keyword evidence="7 15" id="KW-0812">Transmembrane</keyword>
<evidence type="ECO:0000256" key="1">
    <source>
        <dbReference type="ARBA" id="ARBA00000085"/>
    </source>
</evidence>
<dbReference type="PRINTS" id="PR00344">
    <property type="entry name" value="BCTRLSENSOR"/>
</dbReference>
<evidence type="ECO:0000256" key="14">
    <source>
        <dbReference type="SAM" id="Coils"/>
    </source>
</evidence>
<evidence type="ECO:0000256" key="8">
    <source>
        <dbReference type="ARBA" id="ARBA00022741"/>
    </source>
</evidence>
<evidence type="ECO:0000256" key="7">
    <source>
        <dbReference type="ARBA" id="ARBA00022692"/>
    </source>
</evidence>
<dbReference type="Pfam" id="PF18225">
    <property type="entry name" value="AbfS_sensor"/>
    <property type="match status" value="1"/>
</dbReference>
<comment type="catalytic activity">
    <reaction evidence="1">
        <text>ATP + protein L-histidine = ADP + protein N-phospho-L-histidine.</text>
        <dbReference type="EC" id="2.7.13.3"/>
    </reaction>
</comment>
<organism evidence="18 19">
    <name type="scientific">Biformimicrobium ophioploci</name>
    <dbReference type="NCBI Taxonomy" id="3036711"/>
    <lineage>
        <taxon>Bacteria</taxon>
        <taxon>Pseudomonadati</taxon>
        <taxon>Pseudomonadota</taxon>
        <taxon>Gammaproteobacteria</taxon>
        <taxon>Cellvibrionales</taxon>
        <taxon>Microbulbiferaceae</taxon>
        <taxon>Biformimicrobium</taxon>
    </lineage>
</organism>
<dbReference type="GO" id="GO:0005524">
    <property type="term" value="F:ATP binding"/>
    <property type="evidence" value="ECO:0007669"/>
    <property type="project" value="UniProtKB-KW"/>
</dbReference>
<dbReference type="PROSITE" id="PS50109">
    <property type="entry name" value="HIS_KIN"/>
    <property type="match status" value="1"/>
</dbReference>
<keyword evidence="8" id="KW-0547">Nucleotide-binding</keyword>
<dbReference type="PROSITE" id="PS50885">
    <property type="entry name" value="HAMP"/>
    <property type="match status" value="1"/>
</dbReference>
<evidence type="ECO:0000256" key="9">
    <source>
        <dbReference type="ARBA" id="ARBA00022777"/>
    </source>
</evidence>
<dbReference type="InterPro" id="IPR041124">
    <property type="entry name" value="AbfS_sensor"/>
</dbReference>
<reference evidence="18 19" key="1">
    <citation type="submission" date="2023-04" db="EMBL/GenBank/DDBJ databases">
        <title>Marinobulbifer ophiurae gen. nov., sp. Nov., isolate from tissue of brittle star Ophioplocus japonicus.</title>
        <authorList>
            <person name="Kawano K."/>
            <person name="Sawayama S."/>
            <person name="Nakagawa S."/>
        </authorList>
    </citation>
    <scope>NUCLEOTIDE SEQUENCE [LARGE SCALE GENOMIC DNA]</scope>
    <source>
        <strain evidence="18 19">NKW57</strain>
    </source>
</reference>
<accession>A0ABQ6LZH6</accession>
<dbReference type="Proteomes" id="UP001224392">
    <property type="component" value="Unassembled WGS sequence"/>
</dbReference>
<dbReference type="InterPro" id="IPR003594">
    <property type="entry name" value="HATPase_dom"/>
</dbReference>
<name>A0ABQ6LZH6_9GAMM</name>
<dbReference type="InterPro" id="IPR003661">
    <property type="entry name" value="HisK_dim/P_dom"/>
</dbReference>
<evidence type="ECO:0000313" key="18">
    <source>
        <dbReference type="EMBL" id="GMG87491.1"/>
    </source>
</evidence>
<protein>
    <recommendedName>
        <fullName evidence="3">histidine kinase</fullName>
        <ecNumber evidence="3">2.7.13.3</ecNumber>
    </recommendedName>
</protein>
<dbReference type="Pfam" id="PF02518">
    <property type="entry name" value="HATPase_c"/>
    <property type="match status" value="1"/>
</dbReference>
<dbReference type="EC" id="2.7.13.3" evidence="3"/>
<comment type="caution">
    <text evidence="18">The sequence shown here is derived from an EMBL/GenBank/DDBJ whole genome shotgun (WGS) entry which is preliminary data.</text>
</comment>
<keyword evidence="6" id="KW-0808">Transferase</keyword>
<dbReference type="PANTHER" id="PTHR45528">
    <property type="entry name" value="SENSOR HISTIDINE KINASE CPXA"/>
    <property type="match status" value="1"/>
</dbReference>
<evidence type="ECO:0000256" key="4">
    <source>
        <dbReference type="ARBA" id="ARBA00022475"/>
    </source>
</evidence>
<keyword evidence="10 18" id="KW-0067">ATP-binding</keyword>
<keyword evidence="11 15" id="KW-1133">Transmembrane helix</keyword>
<evidence type="ECO:0000313" key="19">
    <source>
        <dbReference type="Proteomes" id="UP001224392"/>
    </source>
</evidence>
<dbReference type="Pfam" id="PF00512">
    <property type="entry name" value="HisKA"/>
    <property type="match status" value="1"/>
</dbReference>
<evidence type="ECO:0000256" key="10">
    <source>
        <dbReference type="ARBA" id="ARBA00022840"/>
    </source>
</evidence>
<dbReference type="Gene3D" id="3.30.450.160">
    <property type="match status" value="1"/>
</dbReference>
<keyword evidence="14" id="KW-0175">Coiled coil</keyword>
<feature type="transmembrane region" description="Helical" evidence="15">
    <location>
        <begin position="12"/>
        <end position="30"/>
    </location>
</feature>
<dbReference type="InterPro" id="IPR005467">
    <property type="entry name" value="His_kinase_dom"/>
</dbReference>
<feature type="transmembrane region" description="Helical" evidence="15">
    <location>
        <begin position="157"/>
        <end position="176"/>
    </location>
</feature>
<dbReference type="PANTHER" id="PTHR45528:SF1">
    <property type="entry name" value="SENSOR HISTIDINE KINASE CPXA"/>
    <property type="match status" value="1"/>
</dbReference>
<dbReference type="SUPFAM" id="SSF55874">
    <property type="entry name" value="ATPase domain of HSP90 chaperone/DNA topoisomerase II/histidine kinase"/>
    <property type="match status" value="1"/>
</dbReference>
<dbReference type="SMART" id="SM00304">
    <property type="entry name" value="HAMP"/>
    <property type="match status" value="1"/>
</dbReference>
<dbReference type="SUPFAM" id="SSF47384">
    <property type="entry name" value="Homodimeric domain of signal transducing histidine kinase"/>
    <property type="match status" value="1"/>
</dbReference>
<dbReference type="Pfam" id="PF00672">
    <property type="entry name" value="HAMP"/>
    <property type="match status" value="1"/>
</dbReference>
<keyword evidence="12" id="KW-0902">Two-component regulatory system</keyword>
<keyword evidence="9" id="KW-0418">Kinase</keyword>
<keyword evidence="5" id="KW-0597">Phosphoprotein</keyword>
<dbReference type="Gene3D" id="3.30.565.10">
    <property type="entry name" value="Histidine kinase-like ATPase, C-terminal domain"/>
    <property type="match status" value="1"/>
</dbReference>
<dbReference type="InterPro" id="IPR050398">
    <property type="entry name" value="HssS/ArlS-like"/>
</dbReference>
<evidence type="ECO:0000256" key="3">
    <source>
        <dbReference type="ARBA" id="ARBA00012438"/>
    </source>
</evidence>
<dbReference type="SMART" id="SM00387">
    <property type="entry name" value="HATPase_c"/>
    <property type="match status" value="1"/>
</dbReference>
<dbReference type="CDD" id="cd06225">
    <property type="entry name" value="HAMP"/>
    <property type="match status" value="1"/>
</dbReference>
<feature type="domain" description="HAMP" evidence="17">
    <location>
        <begin position="177"/>
        <end position="232"/>
    </location>
</feature>
<feature type="coiled-coil region" evidence="14">
    <location>
        <begin position="206"/>
        <end position="233"/>
    </location>
</feature>
<dbReference type="EMBL" id="BSYJ01000003">
    <property type="protein sequence ID" value="GMG87491.1"/>
    <property type="molecule type" value="Genomic_DNA"/>
</dbReference>
<gene>
    <name evidence="18" type="ORF">MNKW57_18120</name>
</gene>
<sequence>MRSLFWKMFIGTWLTVTVMVAATVYITHFANFDDPSEDARWEGPLLFDAMMRNLRRTHRHGPEHFRNWLRRLPEGTADRIYVVDMGGREILDRPIPESLDTLFRTLNPRNRESRILVDRKPVFGFFVPMRNGNHLRIAISAQESKEELLLKFLLKRFGPILLLSLLVSGIACFLLARYLSRPIQKISAATQKVAEGELHHRVAPTLGNREDELARLAREFDSMTEKLDASMSEQRRLVKDVSHELRSPLARLQVALALARQKQQGNGDINPELDKIAKAADYLEDIIGDILSMPVVGADERPLDDVVEMNGLIHALIADLGDEAAGKSIAIDFNSSVDEALVATRGSSLTAALENILRNAIRYSPEQSDIRIGISAGASVRAGKDKQHRLKLTIEDAGQGVPEEKLDAIFRPFYRTDEARARESGGYGLGLAIAQRTIRSHEGEILARNTTDRGLRVEIFLPILETDF</sequence>
<evidence type="ECO:0000256" key="11">
    <source>
        <dbReference type="ARBA" id="ARBA00022989"/>
    </source>
</evidence>
<dbReference type="InterPro" id="IPR004358">
    <property type="entry name" value="Sig_transdc_His_kin-like_C"/>
</dbReference>
<dbReference type="SUPFAM" id="SSF158472">
    <property type="entry name" value="HAMP domain-like"/>
    <property type="match status" value="1"/>
</dbReference>
<feature type="domain" description="Histidine kinase" evidence="16">
    <location>
        <begin position="240"/>
        <end position="465"/>
    </location>
</feature>
<evidence type="ECO:0000256" key="12">
    <source>
        <dbReference type="ARBA" id="ARBA00023012"/>
    </source>
</evidence>
<comment type="subcellular location">
    <subcellularLocation>
        <location evidence="2">Cell membrane</location>
        <topology evidence="2">Multi-pass membrane protein</topology>
    </subcellularLocation>
</comment>
<proteinExistence type="predicted"/>
<dbReference type="RefSeq" id="WP_285764113.1">
    <property type="nucleotide sequence ID" value="NZ_BSYJ01000003.1"/>
</dbReference>
<dbReference type="SMART" id="SM00388">
    <property type="entry name" value="HisKA"/>
    <property type="match status" value="1"/>
</dbReference>
<evidence type="ECO:0000259" key="16">
    <source>
        <dbReference type="PROSITE" id="PS50109"/>
    </source>
</evidence>
<dbReference type="CDD" id="cd00082">
    <property type="entry name" value="HisKA"/>
    <property type="match status" value="1"/>
</dbReference>
<keyword evidence="19" id="KW-1185">Reference proteome</keyword>
<evidence type="ECO:0000256" key="6">
    <source>
        <dbReference type="ARBA" id="ARBA00022679"/>
    </source>
</evidence>
<evidence type="ECO:0000256" key="13">
    <source>
        <dbReference type="ARBA" id="ARBA00023136"/>
    </source>
</evidence>
<evidence type="ECO:0000256" key="5">
    <source>
        <dbReference type="ARBA" id="ARBA00022553"/>
    </source>
</evidence>
<dbReference type="Gene3D" id="1.10.287.130">
    <property type="match status" value="1"/>
</dbReference>
<evidence type="ECO:0000259" key="17">
    <source>
        <dbReference type="PROSITE" id="PS50885"/>
    </source>
</evidence>
<dbReference type="Gene3D" id="6.10.340.10">
    <property type="match status" value="1"/>
</dbReference>
<dbReference type="InterPro" id="IPR036890">
    <property type="entry name" value="HATPase_C_sf"/>
</dbReference>
<evidence type="ECO:0000256" key="2">
    <source>
        <dbReference type="ARBA" id="ARBA00004651"/>
    </source>
</evidence>